<evidence type="ECO:0000313" key="17">
    <source>
        <dbReference type="WBParaSite" id="SCUD_0000783401-mRNA-1"/>
    </source>
</evidence>
<comment type="subunit">
    <text evidence="13">Interacts with EME1.</text>
</comment>
<reference evidence="15 16" key="2">
    <citation type="submission" date="2018-11" db="EMBL/GenBank/DDBJ databases">
        <authorList>
            <consortium name="Pathogen Informatics"/>
        </authorList>
    </citation>
    <scope>NUCLEOTIDE SEQUENCE [LARGE SCALE GENOMIC DNA]</scope>
    <source>
        <strain evidence="15">Dakar</strain>
        <strain evidence="16">Dakar, Senegal</strain>
    </source>
</reference>
<dbReference type="Gene3D" id="1.10.150.670">
    <property type="entry name" value="Crossover junction endonuclease EME1, DNA-binding domain"/>
    <property type="match status" value="1"/>
</dbReference>
<dbReference type="STRING" id="6186.A0A183JYM8"/>
<keyword evidence="7 13" id="KW-0227">DNA damage</keyword>
<dbReference type="Proteomes" id="UP000279833">
    <property type="component" value="Unassembled WGS sequence"/>
</dbReference>
<keyword evidence="9 13" id="KW-0460">Magnesium</keyword>
<dbReference type="GO" id="GO:0005634">
    <property type="term" value="C:nucleus"/>
    <property type="evidence" value="ECO:0007669"/>
    <property type="project" value="UniProtKB-SubCell"/>
</dbReference>
<evidence type="ECO:0000256" key="6">
    <source>
        <dbReference type="ARBA" id="ARBA00022759"/>
    </source>
</evidence>
<dbReference type="EC" id="3.1.22.-" evidence="13"/>
<evidence type="ECO:0000256" key="4">
    <source>
        <dbReference type="ARBA" id="ARBA00022722"/>
    </source>
</evidence>
<dbReference type="AlphaFoldDB" id="A0A183JYM8"/>
<dbReference type="InterPro" id="IPR033309">
    <property type="entry name" value="Mus81"/>
</dbReference>
<dbReference type="GO" id="GO:0048257">
    <property type="term" value="F:3'-flap endonuclease activity"/>
    <property type="evidence" value="ECO:0007669"/>
    <property type="project" value="TreeGrafter"/>
</dbReference>
<evidence type="ECO:0000256" key="1">
    <source>
        <dbReference type="ARBA" id="ARBA00001946"/>
    </source>
</evidence>
<dbReference type="InterPro" id="IPR011335">
    <property type="entry name" value="Restrct_endonuc-II-like"/>
</dbReference>
<dbReference type="InterPro" id="IPR042530">
    <property type="entry name" value="EME1/EME2_C"/>
</dbReference>
<dbReference type="InterPro" id="IPR006166">
    <property type="entry name" value="ERCC4_domain"/>
</dbReference>
<keyword evidence="6 13" id="KW-0255">Endonuclease</keyword>
<evidence type="ECO:0000256" key="7">
    <source>
        <dbReference type="ARBA" id="ARBA00022763"/>
    </source>
</evidence>
<dbReference type="WBParaSite" id="SCUD_0000783401-mRNA-1">
    <property type="protein sequence ID" value="SCUD_0000783401-mRNA-1"/>
    <property type="gene ID" value="SCUD_0000783401"/>
</dbReference>
<dbReference type="GO" id="GO:0031573">
    <property type="term" value="P:mitotic intra-S DNA damage checkpoint signaling"/>
    <property type="evidence" value="ECO:0007669"/>
    <property type="project" value="TreeGrafter"/>
</dbReference>
<evidence type="ECO:0000256" key="10">
    <source>
        <dbReference type="ARBA" id="ARBA00023172"/>
    </source>
</evidence>
<protein>
    <recommendedName>
        <fullName evidence="13">Crossover junction endonuclease MUS81</fullName>
        <ecNumber evidence="13">3.1.22.-</ecNumber>
    </recommendedName>
</protein>
<dbReference type="GO" id="GO:0000727">
    <property type="term" value="P:double-strand break repair via break-induced replication"/>
    <property type="evidence" value="ECO:0007669"/>
    <property type="project" value="UniProtKB-UniRule"/>
</dbReference>
<evidence type="ECO:0000256" key="9">
    <source>
        <dbReference type="ARBA" id="ARBA00022842"/>
    </source>
</evidence>
<sequence>MEAVLDQIIERKRMDDLAHSIVDGRFREQKIIDGLHIMTTKSLEDTVDLLAALSRRLQSRVSNDLYVNHQKSNDMPFKLNTLNALSWCEFVKLANKSPDPSIRDIFAKHLMQIPGCSGPKITSIMEKYPTPCM</sequence>
<comment type="subcellular location">
    <subcellularLocation>
        <location evidence="2 13">Nucleus</location>
    </subcellularLocation>
</comment>
<evidence type="ECO:0000259" key="14">
    <source>
        <dbReference type="Pfam" id="PF02732"/>
    </source>
</evidence>
<keyword evidence="12 13" id="KW-0539">Nucleus</keyword>
<dbReference type="Pfam" id="PF02732">
    <property type="entry name" value="ERCC4"/>
    <property type="match status" value="1"/>
</dbReference>
<dbReference type="GO" id="GO:0006308">
    <property type="term" value="P:DNA catabolic process"/>
    <property type="evidence" value="ECO:0007669"/>
    <property type="project" value="UniProtKB-UniRule"/>
</dbReference>
<evidence type="ECO:0000256" key="12">
    <source>
        <dbReference type="ARBA" id="ARBA00023242"/>
    </source>
</evidence>
<dbReference type="GO" id="GO:0046872">
    <property type="term" value="F:metal ion binding"/>
    <property type="evidence" value="ECO:0007669"/>
    <property type="project" value="UniProtKB-UniRule"/>
</dbReference>
<keyword evidence="4 13" id="KW-0540">Nuclease</keyword>
<evidence type="ECO:0000313" key="15">
    <source>
        <dbReference type="EMBL" id="VDP27947.1"/>
    </source>
</evidence>
<dbReference type="EMBL" id="UZAK01032486">
    <property type="protein sequence ID" value="VDP27947.1"/>
    <property type="molecule type" value="Genomic_DNA"/>
</dbReference>
<keyword evidence="16" id="KW-1185">Reference proteome</keyword>
<evidence type="ECO:0000256" key="8">
    <source>
        <dbReference type="ARBA" id="ARBA00022801"/>
    </source>
</evidence>
<feature type="domain" description="ERCC4" evidence="14">
    <location>
        <begin position="7"/>
        <end position="30"/>
    </location>
</feature>
<dbReference type="GO" id="GO:0003677">
    <property type="term" value="F:DNA binding"/>
    <property type="evidence" value="ECO:0007669"/>
    <property type="project" value="UniProtKB-UniRule"/>
</dbReference>
<name>A0A183JYM8_9TREM</name>
<dbReference type="Gene3D" id="3.40.50.10130">
    <property type="match status" value="1"/>
</dbReference>
<evidence type="ECO:0000256" key="13">
    <source>
        <dbReference type="RuleBase" id="RU369042"/>
    </source>
</evidence>
<reference evidence="17" key="1">
    <citation type="submission" date="2016-06" db="UniProtKB">
        <authorList>
            <consortium name="WormBaseParasite"/>
        </authorList>
    </citation>
    <scope>IDENTIFICATION</scope>
</reference>
<evidence type="ECO:0000256" key="5">
    <source>
        <dbReference type="ARBA" id="ARBA00022723"/>
    </source>
</evidence>
<comment type="cofactor">
    <cofactor evidence="1 13">
        <name>Mg(2+)</name>
        <dbReference type="ChEBI" id="CHEBI:18420"/>
    </cofactor>
</comment>
<accession>A0A183JYM8</accession>
<evidence type="ECO:0000313" key="16">
    <source>
        <dbReference type="Proteomes" id="UP000279833"/>
    </source>
</evidence>
<organism evidence="17">
    <name type="scientific">Schistosoma curassoni</name>
    <dbReference type="NCBI Taxonomy" id="6186"/>
    <lineage>
        <taxon>Eukaryota</taxon>
        <taxon>Metazoa</taxon>
        <taxon>Spiralia</taxon>
        <taxon>Lophotrochozoa</taxon>
        <taxon>Platyhelminthes</taxon>
        <taxon>Trematoda</taxon>
        <taxon>Digenea</taxon>
        <taxon>Strigeidida</taxon>
        <taxon>Schistosomatoidea</taxon>
        <taxon>Schistosomatidae</taxon>
        <taxon>Schistosoma</taxon>
    </lineage>
</organism>
<keyword evidence="8 13" id="KW-0378">Hydrolase</keyword>
<comment type="similarity">
    <text evidence="3 13">Belongs to the XPF family.</text>
</comment>
<evidence type="ECO:0000256" key="2">
    <source>
        <dbReference type="ARBA" id="ARBA00004123"/>
    </source>
</evidence>
<dbReference type="SUPFAM" id="SSF52980">
    <property type="entry name" value="Restriction endonuclease-like"/>
    <property type="match status" value="1"/>
</dbReference>
<dbReference type="GO" id="GO:0048476">
    <property type="term" value="C:Holliday junction resolvase complex"/>
    <property type="evidence" value="ECO:0007669"/>
    <property type="project" value="UniProtKB-UniRule"/>
</dbReference>
<evidence type="ECO:0000256" key="3">
    <source>
        <dbReference type="ARBA" id="ARBA00010015"/>
    </source>
</evidence>
<evidence type="ECO:0000256" key="11">
    <source>
        <dbReference type="ARBA" id="ARBA00023204"/>
    </source>
</evidence>
<gene>
    <name evidence="15" type="ORF">SCUD_LOCUS7834</name>
</gene>
<proteinExistence type="inferred from homology"/>
<dbReference type="PANTHER" id="PTHR13451">
    <property type="entry name" value="CLASS II CROSSOVER JUNCTION ENDONUCLEASE MUS81"/>
    <property type="match status" value="1"/>
</dbReference>
<dbReference type="GO" id="GO:0008821">
    <property type="term" value="F:crossover junction DNA endonuclease activity"/>
    <property type="evidence" value="ECO:0007669"/>
    <property type="project" value="UniProtKB-UniRule"/>
</dbReference>
<comment type="function">
    <text evidence="13">Interacts with EME1 to form a DNA structure-specific endonuclease with substrate preference for branched DNA structures with a 5'-end at the branch nick. Typical substrates include 3'-flap structures, D-loops, replication forks and nicked Holliday junctions. May be required in mitosis for the processing of stalled or collapsed replication fork intermediates. May be required in meiosis for the repair of meiosis-specific double strand breaks subsequent to single-end invasion (SEI).</text>
</comment>
<dbReference type="GO" id="GO:0000712">
    <property type="term" value="P:resolution of meiotic recombination intermediates"/>
    <property type="evidence" value="ECO:0007669"/>
    <property type="project" value="TreeGrafter"/>
</dbReference>
<dbReference type="PANTHER" id="PTHR13451:SF0">
    <property type="entry name" value="CROSSOVER JUNCTION ENDONUCLEASE MUS81"/>
    <property type="match status" value="1"/>
</dbReference>
<keyword evidence="11 13" id="KW-0234">DNA repair</keyword>
<keyword evidence="5 13" id="KW-0479">Metal-binding</keyword>
<keyword evidence="10 13" id="KW-0233">DNA recombination</keyword>